<evidence type="ECO:0000256" key="1">
    <source>
        <dbReference type="SAM" id="Phobius"/>
    </source>
</evidence>
<name>A0A6S6SKL7_9BACT</name>
<accession>A0A6S6SKL7</accession>
<organism evidence="2">
    <name type="scientific">uncultured Sulfurovum sp</name>
    <dbReference type="NCBI Taxonomy" id="269237"/>
    <lineage>
        <taxon>Bacteria</taxon>
        <taxon>Pseudomonadati</taxon>
        <taxon>Campylobacterota</taxon>
        <taxon>Epsilonproteobacteria</taxon>
        <taxon>Campylobacterales</taxon>
        <taxon>Sulfurovaceae</taxon>
        <taxon>Sulfurovum</taxon>
        <taxon>environmental samples</taxon>
    </lineage>
</organism>
<gene>
    <name evidence="2" type="ORF">HELGO_WM3946</name>
</gene>
<dbReference type="AlphaFoldDB" id="A0A6S6SKL7"/>
<keyword evidence="1" id="KW-1133">Transmembrane helix</keyword>
<reference evidence="2" key="1">
    <citation type="submission" date="2020-01" db="EMBL/GenBank/DDBJ databases">
        <authorList>
            <person name="Meier V. D."/>
            <person name="Meier V D."/>
        </authorList>
    </citation>
    <scope>NUCLEOTIDE SEQUENCE</scope>
    <source>
        <strain evidence="2">HLG_WM_MAG_06</strain>
    </source>
</reference>
<keyword evidence="1" id="KW-0812">Transmembrane</keyword>
<proteinExistence type="predicted"/>
<feature type="transmembrane region" description="Helical" evidence="1">
    <location>
        <begin position="147"/>
        <end position="174"/>
    </location>
</feature>
<evidence type="ECO:0000313" key="2">
    <source>
        <dbReference type="EMBL" id="CAA6805759.1"/>
    </source>
</evidence>
<evidence type="ECO:0008006" key="3">
    <source>
        <dbReference type="Google" id="ProtNLM"/>
    </source>
</evidence>
<feature type="transmembrane region" description="Helical" evidence="1">
    <location>
        <begin position="7"/>
        <end position="27"/>
    </location>
</feature>
<protein>
    <recommendedName>
        <fullName evidence="3">Cell division protein FtsX</fullName>
    </recommendedName>
</protein>
<sequence length="269" mass="31404">MKFIKTHVSLIFPLMAILLGLEFFIVFDRTTDTFEKNLQNGYSMMVVSKDEMSIDDFKSWDKHIEQVIELEKVKILERLQMTKEDEKKMKFQDSLPNFYSLKLDGYLTVPELEKVKSNLEKSDNILSIESFQSAYQSKYELFSFIKFAFQTFILFMSIISFFLILKQMEVWNFLHAQRMKIMEIFGASLFLRSKVLINMALIDAVISALITSAIFYVIQNVWVRGSQMDILRDNVDAMFAFTDILILLVASIFVVMVAVYLVVVNVKEE</sequence>
<dbReference type="EMBL" id="CACVAP010000047">
    <property type="protein sequence ID" value="CAA6805759.1"/>
    <property type="molecule type" value="Genomic_DNA"/>
</dbReference>
<feature type="transmembrane region" description="Helical" evidence="1">
    <location>
        <begin position="238"/>
        <end position="263"/>
    </location>
</feature>
<keyword evidence="1" id="KW-0472">Membrane</keyword>
<feature type="transmembrane region" description="Helical" evidence="1">
    <location>
        <begin position="195"/>
        <end position="218"/>
    </location>
</feature>